<accession>A0A1E5G0M6</accession>
<dbReference type="PROSITE" id="PS00198">
    <property type="entry name" value="4FE4S_FER_1"/>
    <property type="match status" value="1"/>
</dbReference>
<dbReference type="PANTHER" id="PTHR30002">
    <property type="entry name" value="EPOXYQUEUOSINE REDUCTASE"/>
    <property type="match status" value="1"/>
</dbReference>
<dbReference type="GO" id="GO:0051539">
    <property type="term" value="F:4 iron, 4 sulfur cluster binding"/>
    <property type="evidence" value="ECO:0007669"/>
    <property type="project" value="UniProtKB-KW"/>
</dbReference>
<organism evidence="10 11">
    <name type="scientific">Desulfuribacillus alkaliarsenatis</name>
    <dbReference type="NCBI Taxonomy" id="766136"/>
    <lineage>
        <taxon>Bacteria</taxon>
        <taxon>Bacillati</taxon>
        <taxon>Bacillota</taxon>
        <taxon>Desulfuribacillia</taxon>
        <taxon>Desulfuribacillales</taxon>
        <taxon>Desulfuribacillaceae</taxon>
        <taxon>Desulfuribacillus</taxon>
    </lineage>
</organism>
<evidence type="ECO:0000256" key="8">
    <source>
        <dbReference type="ARBA" id="ARBA00023014"/>
    </source>
</evidence>
<dbReference type="InterPro" id="IPR013542">
    <property type="entry name" value="QueG_DUF1730"/>
</dbReference>
<dbReference type="PROSITE" id="PS51379">
    <property type="entry name" value="4FE4S_FER_2"/>
    <property type="match status" value="1"/>
</dbReference>
<dbReference type="AlphaFoldDB" id="A0A1E5G0M6"/>
<dbReference type="PANTHER" id="PTHR30002:SF4">
    <property type="entry name" value="EPOXYQUEUOSINE REDUCTASE"/>
    <property type="match status" value="1"/>
</dbReference>
<evidence type="ECO:0000259" key="9">
    <source>
        <dbReference type="PROSITE" id="PS51379"/>
    </source>
</evidence>
<proteinExistence type="predicted"/>
<keyword evidence="3" id="KW-0819">tRNA processing</keyword>
<keyword evidence="6" id="KW-0560">Oxidoreductase</keyword>
<protein>
    <submittedName>
        <fullName evidence="10">tRNA epoxyqueuosine(34) reductase QueG</fullName>
    </submittedName>
</protein>
<dbReference type="SUPFAM" id="SSF54862">
    <property type="entry name" value="4Fe-4S ferredoxins"/>
    <property type="match status" value="1"/>
</dbReference>
<dbReference type="InterPro" id="IPR017900">
    <property type="entry name" value="4Fe4S_Fe_S_CS"/>
</dbReference>
<dbReference type="InterPro" id="IPR004453">
    <property type="entry name" value="QueG"/>
</dbReference>
<evidence type="ECO:0000256" key="7">
    <source>
        <dbReference type="ARBA" id="ARBA00023004"/>
    </source>
</evidence>
<sequence>MKTNERITEFSREIGIDAIGFTKAERQSDLLNTLVEHSSQGFQSGWEETDIEKRVNPKLSLKDAKTIIVIALNYHNIESKMYETKRSDNRGRISKAAWGIDYHQVLNKKLEQLSQYIIKNIDADAKSLAFVDTGPMVDRELAVRAGIGFYGMNCNIIHPELGSFIFIGSLLTTVDIEPSNPTDTKCFACNKCIEHCPTGAIIKPYKINSKKCLAYLTLTKGEHGHGYQTALNDHIYGCDICQDVCPHNKDIPLTKHQEFVEQDEVKYPNLIELLTISNKDFKAKYGHSSGAWRGKKPWQRNAMLLIGKRKLHEAIPALKHVITRDPREDMRLLAEDTLKNIKNIK</sequence>
<reference evidence="10 11" key="1">
    <citation type="submission" date="2016-09" db="EMBL/GenBank/DDBJ databases">
        <title>Draft genome sequence for the type strain of Desulfuribacillus alkaliarsenatis AHT28, an obligately anaerobic, sulfidogenic bacterium isolated from Russian soda lake sediments.</title>
        <authorList>
            <person name="Abin C.A."/>
            <person name="Hollibaugh J.T."/>
        </authorList>
    </citation>
    <scope>NUCLEOTIDE SEQUENCE [LARGE SCALE GENOMIC DNA]</scope>
    <source>
        <strain evidence="10 11">AHT28</strain>
    </source>
</reference>
<feature type="domain" description="4Fe-4S ferredoxin-type" evidence="9">
    <location>
        <begin position="174"/>
        <end position="206"/>
    </location>
</feature>
<keyword evidence="7" id="KW-0408">Iron</keyword>
<keyword evidence="8" id="KW-0411">Iron-sulfur</keyword>
<evidence type="ECO:0000256" key="5">
    <source>
        <dbReference type="ARBA" id="ARBA00022785"/>
    </source>
</evidence>
<keyword evidence="5" id="KW-0671">Queuosine biosynthesis</keyword>
<keyword evidence="11" id="KW-1185">Reference proteome</keyword>
<dbReference type="Pfam" id="PF08331">
    <property type="entry name" value="QueG_DUF1730"/>
    <property type="match status" value="1"/>
</dbReference>
<name>A0A1E5G0M6_9FIRM</name>
<dbReference type="STRING" id="766136.BHF68_07345"/>
<evidence type="ECO:0000256" key="3">
    <source>
        <dbReference type="ARBA" id="ARBA00022694"/>
    </source>
</evidence>
<dbReference type="InterPro" id="IPR017896">
    <property type="entry name" value="4Fe4S_Fe-S-bd"/>
</dbReference>
<evidence type="ECO:0000256" key="4">
    <source>
        <dbReference type="ARBA" id="ARBA00022723"/>
    </source>
</evidence>
<dbReference type="RefSeq" id="WP_069643475.1">
    <property type="nucleotide sequence ID" value="NZ_MIJE01000031.1"/>
</dbReference>
<keyword evidence="1" id="KW-0004">4Fe-4S</keyword>
<dbReference type="NCBIfam" id="TIGR00276">
    <property type="entry name" value="tRNA epoxyqueuosine(34) reductase QueG"/>
    <property type="match status" value="1"/>
</dbReference>
<dbReference type="Gene3D" id="3.30.70.20">
    <property type="match status" value="1"/>
</dbReference>
<dbReference type="EMBL" id="MIJE01000031">
    <property type="protein sequence ID" value="OEF96466.1"/>
    <property type="molecule type" value="Genomic_DNA"/>
</dbReference>
<keyword evidence="4" id="KW-0479">Metal-binding</keyword>
<keyword evidence="2" id="KW-0963">Cytoplasm</keyword>
<evidence type="ECO:0000256" key="2">
    <source>
        <dbReference type="ARBA" id="ARBA00022490"/>
    </source>
</evidence>
<gene>
    <name evidence="10" type="ORF">BHF68_07345</name>
</gene>
<dbReference type="GO" id="GO:0046872">
    <property type="term" value="F:metal ion binding"/>
    <property type="evidence" value="ECO:0007669"/>
    <property type="project" value="UniProtKB-KW"/>
</dbReference>
<evidence type="ECO:0000256" key="6">
    <source>
        <dbReference type="ARBA" id="ARBA00023002"/>
    </source>
</evidence>
<evidence type="ECO:0000313" key="11">
    <source>
        <dbReference type="Proteomes" id="UP000094296"/>
    </source>
</evidence>
<evidence type="ECO:0000256" key="1">
    <source>
        <dbReference type="ARBA" id="ARBA00022485"/>
    </source>
</evidence>
<dbReference type="Pfam" id="PF13484">
    <property type="entry name" value="Fer4_16"/>
    <property type="match status" value="1"/>
</dbReference>
<evidence type="ECO:0000313" key="10">
    <source>
        <dbReference type="EMBL" id="OEF96466.1"/>
    </source>
</evidence>
<dbReference type="Proteomes" id="UP000094296">
    <property type="component" value="Unassembled WGS sequence"/>
</dbReference>
<dbReference type="GO" id="GO:0008616">
    <property type="term" value="P:tRNA queuosine(34) biosynthetic process"/>
    <property type="evidence" value="ECO:0007669"/>
    <property type="project" value="UniProtKB-KW"/>
</dbReference>
<comment type="caution">
    <text evidence="10">The sequence shown here is derived from an EMBL/GenBank/DDBJ whole genome shotgun (WGS) entry which is preliminary data.</text>
</comment>
<dbReference type="GO" id="GO:0052693">
    <property type="term" value="F:epoxyqueuosine reductase activity"/>
    <property type="evidence" value="ECO:0007669"/>
    <property type="project" value="TreeGrafter"/>
</dbReference>